<dbReference type="AlphaFoldDB" id="A0A5D3DA95"/>
<proteinExistence type="predicted"/>
<evidence type="ECO:0000313" key="1">
    <source>
        <dbReference type="EMBL" id="TYK20429.1"/>
    </source>
</evidence>
<evidence type="ECO:0000313" key="2">
    <source>
        <dbReference type="Proteomes" id="UP000321947"/>
    </source>
</evidence>
<comment type="caution">
    <text evidence="1">The sequence shown here is derived from an EMBL/GenBank/DDBJ whole genome shotgun (WGS) entry which is preliminary data.</text>
</comment>
<organism evidence="1 2">
    <name type="scientific">Cucumis melo var. makuwa</name>
    <name type="common">Oriental melon</name>
    <dbReference type="NCBI Taxonomy" id="1194695"/>
    <lineage>
        <taxon>Eukaryota</taxon>
        <taxon>Viridiplantae</taxon>
        <taxon>Streptophyta</taxon>
        <taxon>Embryophyta</taxon>
        <taxon>Tracheophyta</taxon>
        <taxon>Spermatophyta</taxon>
        <taxon>Magnoliopsida</taxon>
        <taxon>eudicotyledons</taxon>
        <taxon>Gunneridae</taxon>
        <taxon>Pentapetalae</taxon>
        <taxon>rosids</taxon>
        <taxon>fabids</taxon>
        <taxon>Cucurbitales</taxon>
        <taxon>Cucurbitaceae</taxon>
        <taxon>Benincaseae</taxon>
        <taxon>Cucumis</taxon>
    </lineage>
</organism>
<reference evidence="1 2" key="1">
    <citation type="submission" date="2019-08" db="EMBL/GenBank/DDBJ databases">
        <title>Draft genome sequences of two oriental melons (Cucumis melo L. var makuwa).</title>
        <authorList>
            <person name="Kwon S.-Y."/>
        </authorList>
    </citation>
    <scope>NUCLEOTIDE SEQUENCE [LARGE SCALE GENOMIC DNA]</scope>
    <source>
        <strain evidence="2">cv. Chang Bougi</strain>
        <tissue evidence="1">Leaf</tissue>
    </source>
</reference>
<dbReference type="EMBL" id="SSTD01006306">
    <property type="protein sequence ID" value="TYK20429.1"/>
    <property type="molecule type" value="Genomic_DNA"/>
</dbReference>
<gene>
    <name evidence="1" type="ORF">E5676_scaffold604G00160</name>
</gene>
<accession>A0A5D3DA95</accession>
<name>A0A5D3DA95_CUCMM</name>
<sequence>MDVAEVDDVEDQQLNILKIVVGHGVADHVKDDTLCKVDVDPMRHVIDNFINDTMSQFPTGFDESNDLLDFNVEEFKYHSRHVIGWRNIWTSLSRHTPFALAMPSKCYRKALFQCPFFKWADVTSEYIEVVKHQKLTVWKDFKAQNRRHFKKFDDPELSRANPPLD</sequence>
<dbReference type="Proteomes" id="UP000321947">
    <property type="component" value="Unassembled WGS sequence"/>
</dbReference>
<protein>
    <submittedName>
        <fullName evidence="1">CACTA en-spm transposon protein</fullName>
    </submittedName>
</protein>